<accession>A0ABN6L8Q5</accession>
<reference evidence="1 2" key="1">
    <citation type="submission" date="2021-12" db="EMBL/GenBank/DDBJ databases">
        <title>Genome sequencing of bacteria with rrn-lacking chromosome and rrn-plasmid.</title>
        <authorList>
            <person name="Anda M."/>
            <person name="Iwasaki W."/>
        </authorList>
    </citation>
    <scope>NUCLEOTIDE SEQUENCE [LARGE SCALE GENOMIC DNA]</scope>
    <source>
        <strain evidence="1 2">NBRC 101262</strain>
    </source>
</reference>
<sequence>MIRFFVLLLWVVFIPLKAAAQSYLSPIPRLLLPVTINNGDVSSQVALGSLSNVSSSRLQSDYQLIYGTFTLPLVGLAVAVPHREGVFNLGYQYFGDRYLGQQQIGLAYTHRLGAFTFGLRLNQHGSLAEQRAPQHIYSLDLGLGYTINQQWMAVLDAQHIGSEWGGSNEAQAMRKRYRIGLRYAVSSSLFAHFEVDKSLGHHTSGRFALQYVFPSQWYLIGQSQFYPFAQTFGFGGRFQQFSGQYLGGLQYPLGFSHALSLAYTFSK</sequence>
<organism evidence="1 2">
    <name type="scientific">Persicobacter psychrovividus</name>
    <dbReference type="NCBI Taxonomy" id="387638"/>
    <lineage>
        <taxon>Bacteria</taxon>
        <taxon>Pseudomonadati</taxon>
        <taxon>Bacteroidota</taxon>
        <taxon>Cytophagia</taxon>
        <taxon>Cytophagales</taxon>
        <taxon>Persicobacteraceae</taxon>
        <taxon>Persicobacter</taxon>
    </lineage>
</organism>
<keyword evidence="2" id="KW-1185">Reference proteome</keyword>
<name>A0ABN6L8Q5_9BACT</name>
<proteinExistence type="predicted"/>
<dbReference type="RefSeq" id="WP_338396902.1">
    <property type="nucleotide sequence ID" value="NZ_AP025292.1"/>
</dbReference>
<evidence type="ECO:0000313" key="2">
    <source>
        <dbReference type="Proteomes" id="UP001354989"/>
    </source>
</evidence>
<protein>
    <submittedName>
        <fullName evidence="1">Uncharacterized protein</fullName>
    </submittedName>
</protein>
<dbReference type="EMBL" id="AP025292">
    <property type="protein sequence ID" value="BDC99602.1"/>
    <property type="molecule type" value="Genomic_DNA"/>
</dbReference>
<dbReference type="Proteomes" id="UP001354989">
    <property type="component" value="Chromosome"/>
</dbReference>
<evidence type="ECO:0000313" key="1">
    <source>
        <dbReference type="EMBL" id="BDC99602.1"/>
    </source>
</evidence>
<gene>
    <name evidence="1" type="ORF">PEPS_18830</name>
</gene>